<accession>A0ABW9ZWG6</accession>
<protein>
    <submittedName>
        <fullName evidence="1">Uncharacterized protein</fullName>
    </submittedName>
</protein>
<gene>
    <name evidence="1" type="ORF">GWC95_16325</name>
</gene>
<dbReference type="EMBL" id="JAACJS010000015">
    <property type="protein sequence ID" value="NCI51497.1"/>
    <property type="molecule type" value="Genomic_DNA"/>
</dbReference>
<reference evidence="1 2" key="1">
    <citation type="submission" date="2020-01" db="EMBL/GenBank/DDBJ databases">
        <title>Genome analysis.</title>
        <authorList>
            <person name="Wu S."/>
            <person name="Wang G."/>
        </authorList>
    </citation>
    <scope>NUCLEOTIDE SEQUENCE [LARGE SCALE GENOMIC DNA]</scope>
    <source>
        <strain evidence="1 2">SYL130</strain>
    </source>
</reference>
<dbReference type="RefSeq" id="WP_161819778.1">
    <property type="nucleotide sequence ID" value="NZ_JAACJS010000015.1"/>
</dbReference>
<keyword evidence="2" id="KW-1185">Reference proteome</keyword>
<proteinExistence type="predicted"/>
<name>A0ABW9ZWG6_9BACT</name>
<organism evidence="1 2">
    <name type="scientific">Sediminibacterium roseum</name>
    <dbReference type="NCBI Taxonomy" id="1978412"/>
    <lineage>
        <taxon>Bacteria</taxon>
        <taxon>Pseudomonadati</taxon>
        <taxon>Bacteroidota</taxon>
        <taxon>Chitinophagia</taxon>
        <taxon>Chitinophagales</taxon>
        <taxon>Chitinophagaceae</taxon>
        <taxon>Sediminibacterium</taxon>
    </lineage>
</organism>
<evidence type="ECO:0000313" key="1">
    <source>
        <dbReference type="EMBL" id="NCI51497.1"/>
    </source>
</evidence>
<evidence type="ECO:0000313" key="2">
    <source>
        <dbReference type="Proteomes" id="UP000753802"/>
    </source>
</evidence>
<dbReference type="Proteomes" id="UP000753802">
    <property type="component" value="Unassembled WGS sequence"/>
</dbReference>
<sequence>MHALYNHSGELIAYQYQNALVHPENMQVLGLVLGNCVFDQRARVLGKLFQQKVYNLSGEVLASKADESMPIPDDLDTAGIIQEAWKILVLIKDHSCAWVTAKTSWAPYSLAELIYAF</sequence>
<comment type="caution">
    <text evidence="1">The sequence shown here is derived from an EMBL/GenBank/DDBJ whole genome shotgun (WGS) entry which is preliminary data.</text>
</comment>